<gene>
    <name evidence="6" type="ORF">FDK22_00895</name>
</gene>
<organism evidence="6 7">
    <name type="scientific">Arcobacter arenosus</name>
    <dbReference type="NCBI Taxonomy" id="2576037"/>
    <lineage>
        <taxon>Bacteria</taxon>
        <taxon>Pseudomonadati</taxon>
        <taxon>Campylobacterota</taxon>
        <taxon>Epsilonproteobacteria</taxon>
        <taxon>Campylobacterales</taxon>
        <taxon>Arcobacteraceae</taxon>
        <taxon>Arcobacter</taxon>
    </lineage>
</organism>
<feature type="domain" description="Major facilitator superfamily (MFS) profile" evidence="5">
    <location>
        <begin position="13"/>
        <end position="390"/>
    </location>
</feature>
<dbReference type="PROSITE" id="PS50850">
    <property type="entry name" value="MFS"/>
    <property type="match status" value="1"/>
</dbReference>
<sequence>MNLNLLDRNNNLSILIAGIISVIIGLGVARFAFTSLLPPMLEGFLTVTFAGLLAAVNFAGYLSGSIFSMFIKDINQKVLLFRMGIVLCILTTFILGVTENETIWFISRIIAGFGAAMAFVVGSAIVMTKLNFENKTKAMGIHFSGIGFSILTTDLVSRAVLSSGNDWKSSWLVLSAFAILASIYAMYILCFDKKVKTQVVKHKFDFSLFTPFVILIIIAYFTEGVGFVVQATFLPDIINTLEGLEGYGNLTWTLVGLAGIPSCIIWMNLASRKGSVNIIIIALFVQMIGILIPTFTTNIYMNLLSGVLYGGTFVGLVGLFMNLSGKLAGSNPVILMGAVTTSYGLGQVIAPLYSVYFIEKYGSYDYSLYLTAFIVFLGIILLFFAKTIMTDEQKRL</sequence>
<dbReference type="EMBL" id="VANU01000001">
    <property type="protein sequence ID" value="TLP40600.1"/>
    <property type="molecule type" value="Genomic_DNA"/>
</dbReference>
<dbReference type="PANTHER" id="PTHR23537:SF1">
    <property type="entry name" value="SUGAR TRANSPORTER"/>
    <property type="match status" value="1"/>
</dbReference>
<feature type="transmembrane region" description="Helical" evidence="4">
    <location>
        <begin position="212"/>
        <end position="230"/>
    </location>
</feature>
<protein>
    <submittedName>
        <fullName evidence="6">YbfB/YjiJ family MFS transporter</fullName>
    </submittedName>
</protein>
<dbReference type="InterPro" id="IPR036259">
    <property type="entry name" value="MFS_trans_sf"/>
</dbReference>
<dbReference type="InterPro" id="IPR010645">
    <property type="entry name" value="MFS_4"/>
</dbReference>
<evidence type="ECO:0000256" key="4">
    <source>
        <dbReference type="SAM" id="Phobius"/>
    </source>
</evidence>
<feature type="transmembrane region" description="Helical" evidence="4">
    <location>
        <begin position="299"/>
        <end position="321"/>
    </location>
</feature>
<evidence type="ECO:0000259" key="5">
    <source>
        <dbReference type="PROSITE" id="PS50850"/>
    </source>
</evidence>
<keyword evidence="7" id="KW-1185">Reference proteome</keyword>
<feature type="transmembrane region" description="Helical" evidence="4">
    <location>
        <begin position="276"/>
        <end position="293"/>
    </location>
</feature>
<keyword evidence="1 4" id="KW-0812">Transmembrane</keyword>
<feature type="transmembrane region" description="Helical" evidence="4">
    <location>
        <begin position="139"/>
        <end position="159"/>
    </location>
</feature>
<feature type="transmembrane region" description="Helical" evidence="4">
    <location>
        <begin position="171"/>
        <end position="191"/>
    </location>
</feature>
<dbReference type="Pfam" id="PF06779">
    <property type="entry name" value="MFS_4"/>
    <property type="match status" value="1"/>
</dbReference>
<dbReference type="Gene3D" id="1.20.1250.20">
    <property type="entry name" value="MFS general substrate transporter like domains"/>
    <property type="match status" value="2"/>
</dbReference>
<keyword evidence="3 4" id="KW-0472">Membrane</keyword>
<dbReference type="GO" id="GO:0022857">
    <property type="term" value="F:transmembrane transporter activity"/>
    <property type="evidence" value="ECO:0007669"/>
    <property type="project" value="InterPro"/>
</dbReference>
<dbReference type="OrthoDB" id="9797953at2"/>
<feature type="transmembrane region" description="Helical" evidence="4">
    <location>
        <begin position="366"/>
        <end position="385"/>
    </location>
</feature>
<feature type="transmembrane region" description="Helical" evidence="4">
    <location>
        <begin position="333"/>
        <end position="354"/>
    </location>
</feature>
<feature type="transmembrane region" description="Helical" evidence="4">
    <location>
        <begin position="103"/>
        <end position="127"/>
    </location>
</feature>
<accession>A0A5R8Y488</accession>
<name>A0A5R8Y488_9BACT</name>
<feature type="transmembrane region" description="Helical" evidence="4">
    <location>
        <begin position="45"/>
        <end position="67"/>
    </location>
</feature>
<feature type="transmembrane region" description="Helical" evidence="4">
    <location>
        <begin position="79"/>
        <end position="97"/>
    </location>
</feature>
<dbReference type="InterPro" id="IPR020846">
    <property type="entry name" value="MFS_dom"/>
</dbReference>
<dbReference type="Proteomes" id="UP000308901">
    <property type="component" value="Unassembled WGS sequence"/>
</dbReference>
<evidence type="ECO:0000256" key="1">
    <source>
        <dbReference type="ARBA" id="ARBA00022692"/>
    </source>
</evidence>
<evidence type="ECO:0000256" key="2">
    <source>
        <dbReference type="ARBA" id="ARBA00022989"/>
    </source>
</evidence>
<keyword evidence="2 4" id="KW-1133">Transmembrane helix</keyword>
<comment type="caution">
    <text evidence="6">The sequence shown here is derived from an EMBL/GenBank/DDBJ whole genome shotgun (WGS) entry which is preliminary data.</text>
</comment>
<evidence type="ECO:0000313" key="6">
    <source>
        <dbReference type="EMBL" id="TLP40600.1"/>
    </source>
</evidence>
<feature type="transmembrane region" description="Helical" evidence="4">
    <location>
        <begin position="12"/>
        <end position="33"/>
    </location>
</feature>
<dbReference type="PANTHER" id="PTHR23537">
    <property type="match status" value="1"/>
</dbReference>
<dbReference type="SUPFAM" id="SSF103473">
    <property type="entry name" value="MFS general substrate transporter"/>
    <property type="match status" value="1"/>
</dbReference>
<feature type="transmembrane region" description="Helical" evidence="4">
    <location>
        <begin position="250"/>
        <end position="269"/>
    </location>
</feature>
<evidence type="ECO:0000256" key="3">
    <source>
        <dbReference type="ARBA" id="ARBA00023136"/>
    </source>
</evidence>
<dbReference type="RefSeq" id="WP_138150890.1">
    <property type="nucleotide sequence ID" value="NZ_VANU01000001.1"/>
</dbReference>
<dbReference type="GO" id="GO:0005886">
    <property type="term" value="C:plasma membrane"/>
    <property type="evidence" value="ECO:0007669"/>
    <property type="project" value="TreeGrafter"/>
</dbReference>
<proteinExistence type="predicted"/>
<evidence type="ECO:0000313" key="7">
    <source>
        <dbReference type="Proteomes" id="UP000308901"/>
    </source>
</evidence>
<dbReference type="AlphaFoldDB" id="A0A5R8Y488"/>
<reference evidence="6 7" key="1">
    <citation type="submission" date="2019-05" db="EMBL/GenBank/DDBJ databases">
        <title>Arcobacter sp. nov., isolated from sea sediment.</title>
        <authorList>
            <person name="Kim W."/>
        </authorList>
    </citation>
    <scope>NUCLEOTIDE SEQUENCE [LARGE SCALE GENOMIC DNA]</scope>
    <source>
        <strain evidence="6 7">CAU 1517</strain>
    </source>
</reference>